<keyword evidence="4 13" id="KW-0479">Metal-binding</keyword>
<dbReference type="HAMAP" id="MF_00034">
    <property type="entry name" value="RuvC"/>
    <property type="match status" value="1"/>
</dbReference>
<evidence type="ECO:0000256" key="2">
    <source>
        <dbReference type="ARBA" id="ARBA00022490"/>
    </source>
</evidence>
<evidence type="ECO:0000256" key="9">
    <source>
        <dbReference type="ARBA" id="ARBA00023125"/>
    </source>
</evidence>
<keyword evidence="2 13" id="KW-0963">Cytoplasm</keyword>
<keyword evidence="7 13" id="KW-0378">Hydrolase</keyword>
<evidence type="ECO:0000256" key="1">
    <source>
        <dbReference type="ARBA" id="ARBA00009518"/>
    </source>
</evidence>
<comment type="subunit">
    <text evidence="13">Homodimer which binds Holliday junction (HJ) DNA. The HJ becomes 2-fold symmetrical on binding to RuvC with unstacked arms; it has a different conformation from HJ DNA in complex with RuvA. In the full resolvosome a probable DNA-RuvA(4)-RuvB(12)-RuvC(2) complex forms which resolves the HJ.</text>
</comment>
<evidence type="ECO:0000256" key="7">
    <source>
        <dbReference type="ARBA" id="ARBA00022801"/>
    </source>
</evidence>
<dbReference type="EC" id="3.1.21.10" evidence="13 14"/>
<evidence type="ECO:0000256" key="11">
    <source>
        <dbReference type="ARBA" id="ARBA00023204"/>
    </source>
</evidence>
<dbReference type="GO" id="GO:0048476">
    <property type="term" value="C:Holliday junction resolvase complex"/>
    <property type="evidence" value="ECO:0007669"/>
    <property type="project" value="UniProtKB-UniRule"/>
</dbReference>
<evidence type="ECO:0000256" key="10">
    <source>
        <dbReference type="ARBA" id="ARBA00023172"/>
    </source>
</evidence>
<comment type="cofactor">
    <cofactor evidence="13">
        <name>Mg(2+)</name>
        <dbReference type="ChEBI" id="CHEBI:18420"/>
    </cofactor>
    <text evidence="13">Binds 2 Mg(2+) ion per subunit.</text>
</comment>
<comment type="catalytic activity">
    <reaction evidence="12 13">
        <text>Endonucleolytic cleavage at a junction such as a reciprocal single-stranded crossover between two homologous DNA duplexes (Holliday junction).</text>
        <dbReference type="EC" id="3.1.21.10"/>
    </reaction>
</comment>
<dbReference type="RefSeq" id="WP_078695643.1">
    <property type="nucleotide sequence ID" value="NZ_FUYH01000004.1"/>
</dbReference>
<feature type="binding site" evidence="13">
    <location>
        <position position="67"/>
    </location>
    <ligand>
        <name>Mg(2+)</name>
        <dbReference type="ChEBI" id="CHEBI:18420"/>
        <label>2</label>
    </ligand>
</feature>
<dbReference type="STRING" id="1147123.SAMN05443428_1046"/>
<dbReference type="NCBIfam" id="NF000711">
    <property type="entry name" value="PRK00039.2-1"/>
    <property type="match status" value="1"/>
</dbReference>
<comment type="function">
    <text evidence="13">The RuvA-RuvB-RuvC complex processes Holliday junction (HJ) DNA during genetic recombination and DNA repair. Endonuclease that resolves HJ intermediates. Cleaves cruciform DNA by making single-stranded nicks across the HJ at symmetrical positions within the homologous arms, yielding a 5'-phosphate and a 3'-hydroxyl group; requires a central core of homology in the junction. The consensus cleavage sequence is 5'-(A/T)TT(C/G)-3'. Cleavage occurs on the 3'-side of the TT dinucleotide at the point of strand exchange. HJ branch migration catalyzed by RuvA-RuvB allows RuvC to scan DNA until it finds its consensus sequence, where it cleaves and resolves the cruciform DNA.</text>
</comment>
<organism evidence="15 16">
    <name type="scientific">Caloramator quimbayensis</name>
    <dbReference type="NCBI Taxonomy" id="1147123"/>
    <lineage>
        <taxon>Bacteria</taxon>
        <taxon>Bacillati</taxon>
        <taxon>Bacillota</taxon>
        <taxon>Clostridia</taxon>
        <taxon>Eubacteriales</taxon>
        <taxon>Clostridiaceae</taxon>
        <taxon>Caloramator</taxon>
    </lineage>
</organism>
<dbReference type="InterPro" id="IPR012337">
    <property type="entry name" value="RNaseH-like_sf"/>
</dbReference>
<comment type="subcellular location">
    <subcellularLocation>
        <location evidence="13">Cytoplasm</location>
    </subcellularLocation>
</comment>
<keyword evidence="8 13" id="KW-0460">Magnesium</keyword>
<dbReference type="OrthoDB" id="9805499at2"/>
<keyword evidence="5 13" id="KW-0255">Endonuclease</keyword>
<dbReference type="FunFam" id="3.30.420.10:FF:000002">
    <property type="entry name" value="Crossover junction endodeoxyribonuclease RuvC"/>
    <property type="match status" value="1"/>
</dbReference>
<dbReference type="InterPro" id="IPR020563">
    <property type="entry name" value="X-over_junc_endoDNase_Mg_BS"/>
</dbReference>
<dbReference type="Pfam" id="PF02075">
    <property type="entry name" value="RuvC"/>
    <property type="match status" value="1"/>
</dbReference>
<protein>
    <recommendedName>
        <fullName evidence="13 14">Crossover junction endodeoxyribonuclease RuvC</fullName>
        <ecNumber evidence="13 14">3.1.21.10</ecNumber>
    </recommendedName>
    <alternativeName>
        <fullName evidence="13">Holliday junction nuclease RuvC</fullName>
    </alternativeName>
    <alternativeName>
        <fullName evidence="13">Holliday junction resolvase RuvC</fullName>
    </alternativeName>
</protein>
<evidence type="ECO:0000256" key="6">
    <source>
        <dbReference type="ARBA" id="ARBA00022763"/>
    </source>
</evidence>
<accession>A0A1T4WVT9</accession>
<dbReference type="CDD" id="cd16962">
    <property type="entry name" value="RuvC"/>
    <property type="match status" value="1"/>
</dbReference>
<dbReference type="GO" id="GO:0003677">
    <property type="term" value="F:DNA binding"/>
    <property type="evidence" value="ECO:0007669"/>
    <property type="project" value="UniProtKB-KW"/>
</dbReference>
<dbReference type="PANTHER" id="PTHR30194">
    <property type="entry name" value="CROSSOVER JUNCTION ENDODEOXYRIBONUCLEASE RUVC"/>
    <property type="match status" value="1"/>
</dbReference>
<keyword evidence="9 13" id="KW-0238">DNA-binding</keyword>
<feature type="binding site" evidence="13">
    <location>
        <position position="7"/>
    </location>
    <ligand>
        <name>Mg(2+)</name>
        <dbReference type="ChEBI" id="CHEBI:18420"/>
        <label>1</label>
    </ligand>
</feature>
<dbReference type="GO" id="GO:0006281">
    <property type="term" value="P:DNA repair"/>
    <property type="evidence" value="ECO:0007669"/>
    <property type="project" value="UniProtKB-UniRule"/>
</dbReference>
<dbReference type="PROSITE" id="PS01321">
    <property type="entry name" value="RUVC"/>
    <property type="match status" value="1"/>
</dbReference>
<sequence length="164" mass="18330">MRIIGIDPGIAIMGYGILDYAYNRFSVVNYGAIITTNKESMPKRLEILYNSLWDILNEYKPDAVAFEELFFNQNAKTAIIVGQARGAAVLCAQKSGIDIYEYTPLQVKQAVVGYGRAEKKQIQQMVKMILNLKEIPKPDDTADALAIAICHGHSSHMGDMFRIK</sequence>
<evidence type="ECO:0000256" key="4">
    <source>
        <dbReference type="ARBA" id="ARBA00022723"/>
    </source>
</evidence>
<dbReference type="GO" id="GO:0000287">
    <property type="term" value="F:magnesium ion binding"/>
    <property type="evidence" value="ECO:0007669"/>
    <property type="project" value="UniProtKB-UniRule"/>
</dbReference>
<dbReference type="GO" id="GO:0006310">
    <property type="term" value="P:DNA recombination"/>
    <property type="evidence" value="ECO:0007669"/>
    <property type="project" value="UniProtKB-UniRule"/>
</dbReference>
<evidence type="ECO:0000256" key="3">
    <source>
        <dbReference type="ARBA" id="ARBA00022722"/>
    </source>
</evidence>
<keyword evidence="11 13" id="KW-0234">DNA repair</keyword>
<evidence type="ECO:0000256" key="14">
    <source>
        <dbReference type="NCBIfam" id="TIGR00228"/>
    </source>
</evidence>
<feature type="active site" evidence="13">
    <location>
        <position position="7"/>
    </location>
</feature>
<feature type="active site" evidence="13">
    <location>
        <position position="140"/>
    </location>
</feature>
<evidence type="ECO:0000256" key="13">
    <source>
        <dbReference type="HAMAP-Rule" id="MF_00034"/>
    </source>
</evidence>
<feature type="active site" evidence="13">
    <location>
        <position position="67"/>
    </location>
</feature>
<reference evidence="16" key="1">
    <citation type="submission" date="2017-02" db="EMBL/GenBank/DDBJ databases">
        <authorList>
            <person name="Varghese N."/>
            <person name="Submissions S."/>
        </authorList>
    </citation>
    <scope>NUCLEOTIDE SEQUENCE [LARGE SCALE GENOMIC DNA]</scope>
    <source>
        <strain evidence="16">USBA 833</strain>
    </source>
</reference>
<keyword evidence="10 13" id="KW-0233">DNA recombination</keyword>
<dbReference type="PANTHER" id="PTHR30194:SF3">
    <property type="entry name" value="CROSSOVER JUNCTION ENDODEOXYRIBONUCLEASE RUVC"/>
    <property type="match status" value="1"/>
</dbReference>
<gene>
    <name evidence="13" type="primary">ruvC</name>
    <name evidence="15" type="ORF">SAMN05443428_1046</name>
</gene>
<evidence type="ECO:0000256" key="5">
    <source>
        <dbReference type="ARBA" id="ARBA00022759"/>
    </source>
</evidence>
<dbReference type="Gene3D" id="3.30.420.10">
    <property type="entry name" value="Ribonuclease H-like superfamily/Ribonuclease H"/>
    <property type="match status" value="1"/>
</dbReference>
<dbReference type="InterPro" id="IPR036397">
    <property type="entry name" value="RNaseH_sf"/>
</dbReference>
<comment type="similarity">
    <text evidence="1 13">Belongs to the RuvC family.</text>
</comment>
<dbReference type="GO" id="GO:0005737">
    <property type="term" value="C:cytoplasm"/>
    <property type="evidence" value="ECO:0007669"/>
    <property type="project" value="UniProtKB-SubCell"/>
</dbReference>
<evidence type="ECO:0000313" key="15">
    <source>
        <dbReference type="EMBL" id="SKA80985.1"/>
    </source>
</evidence>
<dbReference type="NCBIfam" id="TIGR00228">
    <property type="entry name" value="ruvC"/>
    <property type="match status" value="1"/>
</dbReference>
<dbReference type="Proteomes" id="UP000190105">
    <property type="component" value="Unassembled WGS sequence"/>
</dbReference>
<keyword evidence="3 13" id="KW-0540">Nuclease</keyword>
<evidence type="ECO:0000313" key="16">
    <source>
        <dbReference type="Proteomes" id="UP000190105"/>
    </source>
</evidence>
<dbReference type="GO" id="GO:0008821">
    <property type="term" value="F:crossover junction DNA endonuclease activity"/>
    <property type="evidence" value="ECO:0007669"/>
    <property type="project" value="UniProtKB-UniRule"/>
</dbReference>
<keyword evidence="6 13" id="KW-0227">DNA damage</keyword>
<dbReference type="PRINTS" id="PR00696">
    <property type="entry name" value="RSOLVASERUVC"/>
</dbReference>
<name>A0A1T4WVT9_9CLOT</name>
<dbReference type="AlphaFoldDB" id="A0A1T4WVT9"/>
<dbReference type="InterPro" id="IPR002176">
    <property type="entry name" value="X-over_junc_endoDNase_RuvC"/>
</dbReference>
<proteinExistence type="inferred from homology"/>
<evidence type="ECO:0000256" key="8">
    <source>
        <dbReference type="ARBA" id="ARBA00022842"/>
    </source>
</evidence>
<feature type="binding site" evidence="13">
    <location>
        <position position="140"/>
    </location>
    <ligand>
        <name>Mg(2+)</name>
        <dbReference type="ChEBI" id="CHEBI:18420"/>
        <label>1</label>
    </ligand>
</feature>
<evidence type="ECO:0000256" key="12">
    <source>
        <dbReference type="ARBA" id="ARBA00029354"/>
    </source>
</evidence>
<keyword evidence="16" id="KW-1185">Reference proteome</keyword>
<dbReference type="SUPFAM" id="SSF53098">
    <property type="entry name" value="Ribonuclease H-like"/>
    <property type="match status" value="1"/>
</dbReference>
<dbReference type="EMBL" id="FUYH01000004">
    <property type="protein sequence ID" value="SKA80985.1"/>
    <property type="molecule type" value="Genomic_DNA"/>
</dbReference>